<dbReference type="Gene3D" id="3.40.109.10">
    <property type="entry name" value="NADH Oxidase"/>
    <property type="match status" value="1"/>
</dbReference>
<evidence type="ECO:0000259" key="4">
    <source>
        <dbReference type="Pfam" id="PF00881"/>
    </source>
</evidence>
<dbReference type="DNASU" id="4000371"/>
<dbReference type="Proteomes" id="UP000002440">
    <property type="component" value="Chromosome"/>
</dbReference>
<dbReference type="EMBL" id="CP000284">
    <property type="protein sequence ID" value="ABE50286.1"/>
    <property type="molecule type" value="Genomic_DNA"/>
</dbReference>
<dbReference type="GO" id="GO:0016491">
    <property type="term" value="F:oxidoreductase activity"/>
    <property type="evidence" value="ECO:0007669"/>
    <property type="project" value="UniProtKB-KW"/>
</dbReference>
<dbReference type="eggNOG" id="COG0778">
    <property type="taxonomic scope" value="Bacteria"/>
</dbReference>
<protein>
    <submittedName>
        <fullName evidence="5">Nitroreductase</fullName>
    </submittedName>
</protein>
<dbReference type="PANTHER" id="PTHR23026:SF90">
    <property type="entry name" value="IODOTYROSINE DEIODINASE 1"/>
    <property type="match status" value="1"/>
</dbReference>
<dbReference type="HOGENOM" id="CLU_065127_0_0_4"/>
<dbReference type="InterPro" id="IPR029479">
    <property type="entry name" value="Nitroreductase"/>
</dbReference>
<sequence>MYSCKMKKYIIGFLPLSIKWLLRFCLRGPSLLRDFCYDAKRYIKWSSVISFEKDREKILAVITATYHNIEKGMSLPNPRPLFGRVVIGQLVGSVDNFHLNFGPDPQLDVPINVLARYCQFNRSLGQPDSQLEVIVDRLKKNNQSTLLRINDGGVILRSKAEVLDAISGVKEDFFLMRHSVRQFTKDPIEHSVIEKAVRIAQKSPAVCNRQSGKVRAILNPELIRSTLQIQGGARGFYEEVQALFCITVDLSNFNGAERYQGWIDGGMFAMSFIYGLHLQGLGSCALNWSKTRKQDIEMRNHLRIPENELIIMFVAAGYLRESFVVPQSYRKPLGEVLSYI</sequence>
<dbReference type="InterPro" id="IPR000415">
    <property type="entry name" value="Nitroreductase-like"/>
</dbReference>
<dbReference type="SUPFAM" id="SSF55469">
    <property type="entry name" value="FMN-dependent nitroreductase-like"/>
    <property type="match status" value="1"/>
</dbReference>
<name>Q1GZQ1_METFK</name>
<gene>
    <name evidence="5" type="ordered locus">Mfla_2019</name>
</gene>
<dbReference type="KEGG" id="mfa:Mfla_2019"/>
<evidence type="ECO:0000256" key="3">
    <source>
        <dbReference type="ARBA" id="ARBA00023002"/>
    </source>
</evidence>
<organism evidence="5 6">
    <name type="scientific">Methylobacillus flagellatus (strain ATCC 51484 / DSM 6875 / VKM B-1610 / KT)</name>
    <dbReference type="NCBI Taxonomy" id="265072"/>
    <lineage>
        <taxon>Bacteria</taxon>
        <taxon>Pseudomonadati</taxon>
        <taxon>Pseudomonadota</taxon>
        <taxon>Betaproteobacteria</taxon>
        <taxon>Nitrosomonadales</taxon>
        <taxon>Methylophilaceae</taxon>
        <taxon>Methylobacillus</taxon>
    </lineage>
</organism>
<keyword evidence="1" id="KW-0285">Flavoprotein</keyword>
<evidence type="ECO:0000256" key="1">
    <source>
        <dbReference type="ARBA" id="ARBA00022630"/>
    </source>
</evidence>
<accession>Q1GZQ1</accession>
<proteinExistence type="predicted"/>
<dbReference type="AlphaFoldDB" id="Q1GZQ1"/>
<reference evidence="5 6" key="1">
    <citation type="submission" date="2006-03" db="EMBL/GenBank/DDBJ databases">
        <title>Complete sequence of Methylobacillus flagellatus KT.</title>
        <authorList>
            <consortium name="US DOE Joint Genome Institute"/>
            <person name="Copeland A."/>
            <person name="Lucas S."/>
            <person name="Lapidus A."/>
            <person name="Barry K."/>
            <person name="Detter J.C."/>
            <person name="Glavina del Rio T."/>
            <person name="Hammon N."/>
            <person name="Israni S."/>
            <person name="Dalin E."/>
            <person name="Tice H."/>
            <person name="Pitluck S."/>
            <person name="Brettin T."/>
            <person name="Bruce D."/>
            <person name="Han C."/>
            <person name="Tapia R."/>
            <person name="Saunders E."/>
            <person name="Gilna P."/>
            <person name="Schmutz J."/>
            <person name="Larimer F."/>
            <person name="Land M."/>
            <person name="Kyrpides N."/>
            <person name="Anderson I."/>
            <person name="Richardson P."/>
        </authorList>
    </citation>
    <scope>NUCLEOTIDE SEQUENCE [LARGE SCALE GENOMIC DNA]</scope>
    <source>
        <strain evidence="6">KT / ATCC 51484 / DSM 6875</strain>
    </source>
</reference>
<keyword evidence="3" id="KW-0560">Oxidoreductase</keyword>
<evidence type="ECO:0000313" key="5">
    <source>
        <dbReference type="EMBL" id="ABE50286.1"/>
    </source>
</evidence>
<evidence type="ECO:0000313" key="6">
    <source>
        <dbReference type="Proteomes" id="UP000002440"/>
    </source>
</evidence>
<dbReference type="InterPro" id="IPR050627">
    <property type="entry name" value="Nitroreductase/BluB"/>
</dbReference>
<evidence type="ECO:0000256" key="2">
    <source>
        <dbReference type="ARBA" id="ARBA00022643"/>
    </source>
</evidence>
<dbReference type="STRING" id="265072.Mfla_2019"/>
<keyword evidence="6" id="KW-1185">Reference proteome</keyword>
<keyword evidence="2" id="KW-0288">FMN</keyword>
<feature type="domain" description="Nitroreductase" evidence="4">
    <location>
        <begin position="176"/>
        <end position="221"/>
    </location>
</feature>
<dbReference type="Pfam" id="PF00881">
    <property type="entry name" value="Nitroreductase"/>
    <property type="match status" value="1"/>
</dbReference>
<dbReference type="PANTHER" id="PTHR23026">
    <property type="entry name" value="NADPH NITROREDUCTASE"/>
    <property type="match status" value="1"/>
</dbReference>